<dbReference type="Pfam" id="PF00873">
    <property type="entry name" value="ACR_tran"/>
    <property type="match status" value="1"/>
</dbReference>
<dbReference type="EMBL" id="NBWU01000001">
    <property type="protein sequence ID" value="PCE65831.1"/>
    <property type="molecule type" value="Genomic_DNA"/>
</dbReference>
<keyword evidence="3" id="KW-0472">Membrane</keyword>
<dbReference type="GO" id="GO:0005886">
    <property type="term" value="C:plasma membrane"/>
    <property type="evidence" value="ECO:0007669"/>
    <property type="project" value="TreeGrafter"/>
</dbReference>
<proteinExistence type="predicted"/>
<evidence type="ECO:0000256" key="1">
    <source>
        <dbReference type="SAM" id="Coils"/>
    </source>
</evidence>
<evidence type="ECO:0000313" key="5">
    <source>
        <dbReference type="Proteomes" id="UP000219559"/>
    </source>
</evidence>
<keyword evidence="5" id="KW-1185">Reference proteome</keyword>
<feature type="transmembrane region" description="Helical" evidence="3">
    <location>
        <begin position="12"/>
        <end position="33"/>
    </location>
</feature>
<dbReference type="OrthoDB" id="9798415at2"/>
<keyword evidence="3" id="KW-0812">Transmembrane</keyword>
<dbReference type="SUPFAM" id="SSF82714">
    <property type="entry name" value="Multidrug efflux transporter AcrB TolC docking domain, DN and DC subdomains"/>
    <property type="match status" value="2"/>
</dbReference>
<dbReference type="Proteomes" id="UP000219559">
    <property type="component" value="Unassembled WGS sequence"/>
</dbReference>
<name>A0A2A4GBP3_9FLAO</name>
<dbReference type="SUPFAM" id="SSF82866">
    <property type="entry name" value="Multidrug efflux transporter AcrB transmembrane domain"/>
    <property type="match status" value="2"/>
</dbReference>
<comment type="caution">
    <text evidence="4">The sequence shown here is derived from an EMBL/GenBank/DDBJ whole genome shotgun (WGS) entry which is preliminary data.</text>
</comment>
<organism evidence="4 5">
    <name type="scientific">Sediminicola luteus</name>
    <dbReference type="NCBI Taxonomy" id="319238"/>
    <lineage>
        <taxon>Bacteria</taxon>
        <taxon>Pseudomonadati</taxon>
        <taxon>Bacteroidota</taxon>
        <taxon>Flavobacteriia</taxon>
        <taxon>Flavobacteriales</taxon>
        <taxon>Flavobacteriaceae</taxon>
        <taxon>Sediminicola</taxon>
    </lineage>
</organism>
<feature type="transmembrane region" description="Helical" evidence="3">
    <location>
        <begin position="877"/>
        <end position="896"/>
    </location>
</feature>
<dbReference type="AlphaFoldDB" id="A0A2A4GBP3"/>
<dbReference type="PANTHER" id="PTHR32063:SF33">
    <property type="entry name" value="RND SUPERFAMILY EFFLUX PUMP PERMEASE COMPONENT"/>
    <property type="match status" value="1"/>
</dbReference>
<feature type="transmembrane region" description="Helical" evidence="3">
    <location>
        <begin position="383"/>
        <end position="407"/>
    </location>
</feature>
<dbReference type="Gene3D" id="3.30.70.1440">
    <property type="entry name" value="Multidrug efflux transporter AcrB pore domain"/>
    <property type="match status" value="1"/>
</dbReference>
<reference evidence="4 5" key="1">
    <citation type="submission" date="2017-04" db="EMBL/GenBank/DDBJ databases">
        <title>A new member of the family Flavobacteriaceae isolated from ascidians.</title>
        <authorList>
            <person name="Chen L."/>
        </authorList>
    </citation>
    <scope>NUCLEOTIDE SEQUENCE [LARGE SCALE GENOMIC DNA]</scope>
    <source>
        <strain evidence="4 5">HQA918</strain>
    </source>
</reference>
<feature type="transmembrane region" description="Helical" evidence="3">
    <location>
        <begin position="455"/>
        <end position="478"/>
    </location>
</feature>
<sequence length="1103" mass="121253">MKKVIAYFIKYHVAVNVVILAFLVFGVVGAFSLKSSFFPLVDSKNVLITVVYPGASPQEIEEGVVLKIEDNLKGLEGVERVTSTSRENSGTINVEIEKGRDIDFMLLEVKNAVDRVPSFPTGMEPLVVSKLRPVRQTISFAVSGEDIPLVTLKQIARQVENDLRAIEGISQITIDGYPDEEIEIAVDENSLLAYDLSFSQVAQAVGRANILVTGGNIKTSSEEYLIRANNRSYYGDELSNLIIRADASGNTIRLKDVAKVRDRFSENPDATFFNGELAVNITITSTNTEDLISSAEKVRDYIDAYNQKHNNVHLTVVADLSTTLTQRTQLLTENAIVGMLLVLLFLSLFLNTRLAFWVAFGLPVAFLGMFVVAPYFDVTINVLSLFGMIIVIGILVDDGIVIAENIYQHYEKGKSPVQAALEGTLEVIPPIVSAIITTIIAFSIFLFLDGRIGEFFGQVSVIVILTLAVSLIEALIILPAHLAHSKALSPQEKAPKTAIGRVFARLRDVNKLGDRIMVWLRDNMYSPTLRFALNNKLLTFSIFIAALLLTFGSVGGGIIKTSFFPRIASDRVQVTLNMPNGTNAAVTDSIISMIEEKAEIVNQELTDKYLQGSDMALFENVIKTLGPGSSTADLIINLLPGEERPDAIQSRLVTQRLRELVGPVIGVESLVFGSGGNFGGLPVSVSLLGNNITELKAAKAELKQAMERNSALKDVADNDPAGIKEIRLELKDNAYLLGLNLREVMNQVRAGFFGSQAQRFQRGQDEIRVWVRYDRPNRSSITDLDEMRIVTPSGGRVPLKEIASYTIERGDVAINHLDGRREIQVTADLKDPENVTATDIMTEIRTQVMPEILSHYPTVTPSYEGQNREAGKLMRSLRFVGLSALLLIYITIAFTFRSYSQPLLLILLVPFSLTAVAWGHWIHGFPINILSMLGIIALIGIMVNDGLVLIGKFNSNLRAGMHFDEAMYEAGRARFRAIFLTSITTVAGLAPLMLEKSRQAQFLIPMAISIAYGIAFATVLTLIMLPIFLSFGNSVKVTGKWLRTGNSITKEEVERAIKEQQEGSHGESMSALNTAEDMLDDAHDKIGPAQHIPKELSGKAMDQ</sequence>
<feature type="transmembrane region" description="Helical" evidence="3">
    <location>
        <begin position="427"/>
        <end position="448"/>
    </location>
</feature>
<dbReference type="GO" id="GO:0042910">
    <property type="term" value="F:xenobiotic transmembrane transporter activity"/>
    <property type="evidence" value="ECO:0007669"/>
    <property type="project" value="TreeGrafter"/>
</dbReference>
<accession>A0A2A4GBP3</accession>
<feature type="transmembrane region" description="Helical" evidence="3">
    <location>
        <begin position="929"/>
        <end position="953"/>
    </location>
</feature>
<feature type="transmembrane region" description="Helical" evidence="3">
    <location>
        <begin position="537"/>
        <end position="559"/>
    </location>
</feature>
<dbReference type="Gene3D" id="1.20.1640.10">
    <property type="entry name" value="Multidrug efflux transporter AcrB transmembrane domain"/>
    <property type="match status" value="2"/>
</dbReference>
<dbReference type="PANTHER" id="PTHR32063">
    <property type="match status" value="1"/>
</dbReference>
<feature type="region of interest" description="Disordered" evidence="2">
    <location>
        <begin position="1083"/>
        <end position="1103"/>
    </location>
</feature>
<evidence type="ECO:0000256" key="2">
    <source>
        <dbReference type="SAM" id="MobiDB-lite"/>
    </source>
</evidence>
<keyword evidence="3" id="KW-1133">Transmembrane helix</keyword>
<gene>
    <name evidence="4" type="ORF">B7P33_00565</name>
</gene>
<dbReference type="InterPro" id="IPR001036">
    <property type="entry name" value="Acrflvin-R"/>
</dbReference>
<feature type="coiled-coil region" evidence="1">
    <location>
        <begin position="685"/>
        <end position="715"/>
    </location>
</feature>
<dbReference type="Gene3D" id="3.30.70.1430">
    <property type="entry name" value="Multidrug efflux transporter AcrB pore domain"/>
    <property type="match status" value="2"/>
</dbReference>
<feature type="transmembrane region" description="Helical" evidence="3">
    <location>
        <begin position="1006"/>
        <end position="1029"/>
    </location>
</feature>
<feature type="transmembrane region" description="Helical" evidence="3">
    <location>
        <begin position="902"/>
        <end position="922"/>
    </location>
</feature>
<dbReference type="RefSeq" id="WP_097441359.1">
    <property type="nucleotide sequence ID" value="NZ_NBWU01000001.1"/>
</dbReference>
<dbReference type="PRINTS" id="PR00702">
    <property type="entry name" value="ACRIFLAVINRP"/>
</dbReference>
<dbReference type="Gene3D" id="3.30.70.1320">
    <property type="entry name" value="Multidrug efflux transporter AcrB pore domain like"/>
    <property type="match status" value="1"/>
</dbReference>
<dbReference type="Gene3D" id="3.30.2090.10">
    <property type="entry name" value="Multidrug efflux transporter AcrB TolC docking domain, DN and DC subdomains"/>
    <property type="match status" value="2"/>
</dbReference>
<feature type="transmembrane region" description="Helical" evidence="3">
    <location>
        <begin position="356"/>
        <end position="376"/>
    </location>
</feature>
<feature type="transmembrane region" description="Helical" evidence="3">
    <location>
        <begin position="973"/>
        <end position="994"/>
    </location>
</feature>
<evidence type="ECO:0000313" key="4">
    <source>
        <dbReference type="EMBL" id="PCE65831.1"/>
    </source>
</evidence>
<evidence type="ECO:0000256" key="3">
    <source>
        <dbReference type="SAM" id="Phobius"/>
    </source>
</evidence>
<feature type="transmembrane region" description="Helical" evidence="3">
    <location>
        <begin position="330"/>
        <end position="350"/>
    </location>
</feature>
<keyword evidence="1" id="KW-0175">Coiled coil</keyword>
<dbReference type="InterPro" id="IPR027463">
    <property type="entry name" value="AcrB_DN_DC_subdom"/>
</dbReference>
<protein>
    <submittedName>
        <fullName evidence="4">RND transporter</fullName>
    </submittedName>
</protein>
<dbReference type="SUPFAM" id="SSF82693">
    <property type="entry name" value="Multidrug efflux transporter AcrB pore domain, PN1, PN2, PC1 and PC2 subdomains"/>
    <property type="match status" value="2"/>
</dbReference>